<gene>
    <name evidence="2" type="ORF">LJ739_13650</name>
</gene>
<dbReference type="RefSeq" id="WP_229161329.1">
    <property type="nucleotide sequence ID" value="NZ_JAJEWP010000004.1"/>
</dbReference>
<dbReference type="EMBL" id="JAJEWP010000004">
    <property type="protein sequence ID" value="MCC2617293.1"/>
    <property type="molecule type" value="Genomic_DNA"/>
</dbReference>
<sequence length="62" mass="7448">MTKEDKHLMKTLGITRTIEFSYHFQGHYYQKLQDVIDYASKEKQRQSAMIQESNPDEDKETH</sequence>
<keyword evidence="3" id="KW-1185">Reference proteome</keyword>
<feature type="region of interest" description="Disordered" evidence="1">
    <location>
        <begin position="41"/>
        <end position="62"/>
    </location>
</feature>
<accession>A0ABS8G9W3</accession>
<name>A0ABS8G9W3_9ALTE</name>
<comment type="caution">
    <text evidence="2">The sequence shown here is derived from an EMBL/GenBank/DDBJ whole genome shotgun (WGS) entry which is preliminary data.</text>
</comment>
<protein>
    <submittedName>
        <fullName evidence="2">Uncharacterized protein</fullName>
    </submittedName>
</protein>
<organism evidence="2 3">
    <name type="scientific">Fluctibacter halophilus</name>
    <dbReference type="NCBI Taxonomy" id="226011"/>
    <lineage>
        <taxon>Bacteria</taxon>
        <taxon>Pseudomonadati</taxon>
        <taxon>Pseudomonadota</taxon>
        <taxon>Gammaproteobacteria</taxon>
        <taxon>Alteromonadales</taxon>
        <taxon>Alteromonadaceae</taxon>
        <taxon>Fluctibacter</taxon>
    </lineage>
</organism>
<evidence type="ECO:0000313" key="2">
    <source>
        <dbReference type="EMBL" id="MCC2617293.1"/>
    </source>
</evidence>
<evidence type="ECO:0000313" key="3">
    <source>
        <dbReference type="Proteomes" id="UP001520878"/>
    </source>
</evidence>
<evidence type="ECO:0000256" key="1">
    <source>
        <dbReference type="SAM" id="MobiDB-lite"/>
    </source>
</evidence>
<proteinExistence type="predicted"/>
<reference evidence="2 3" key="1">
    <citation type="submission" date="2021-10" db="EMBL/GenBank/DDBJ databases">
        <title>Draft genome of Aestuariibacter halophilus JC2043.</title>
        <authorList>
            <person name="Emsley S.A."/>
            <person name="Pfannmuller K.M."/>
            <person name="Ushijima B."/>
            <person name="Saw J.H."/>
            <person name="Videau P."/>
        </authorList>
    </citation>
    <scope>NUCLEOTIDE SEQUENCE [LARGE SCALE GENOMIC DNA]</scope>
    <source>
        <strain evidence="2 3">JC2043</strain>
    </source>
</reference>
<dbReference type="Proteomes" id="UP001520878">
    <property type="component" value="Unassembled WGS sequence"/>
</dbReference>